<evidence type="ECO:0000313" key="1">
    <source>
        <dbReference type="EMBL" id="RVW78807.1"/>
    </source>
</evidence>
<comment type="caution">
    <text evidence="1">The sequence shown here is derived from an EMBL/GenBank/DDBJ whole genome shotgun (WGS) entry which is preliminary data.</text>
</comment>
<organism evidence="1 2">
    <name type="scientific">Vitis vinifera</name>
    <name type="common">Grape</name>
    <dbReference type="NCBI Taxonomy" id="29760"/>
    <lineage>
        <taxon>Eukaryota</taxon>
        <taxon>Viridiplantae</taxon>
        <taxon>Streptophyta</taxon>
        <taxon>Embryophyta</taxon>
        <taxon>Tracheophyta</taxon>
        <taxon>Spermatophyta</taxon>
        <taxon>Magnoliopsida</taxon>
        <taxon>eudicotyledons</taxon>
        <taxon>Gunneridae</taxon>
        <taxon>Pentapetalae</taxon>
        <taxon>rosids</taxon>
        <taxon>Vitales</taxon>
        <taxon>Vitaceae</taxon>
        <taxon>Viteae</taxon>
        <taxon>Vitis</taxon>
    </lineage>
</organism>
<dbReference type="EMBL" id="QGNW01000290">
    <property type="protein sequence ID" value="RVW78807.1"/>
    <property type="molecule type" value="Genomic_DNA"/>
</dbReference>
<accession>A0A438H3D1</accession>
<name>A0A438H3D1_VITVI</name>
<protein>
    <submittedName>
        <fullName evidence="1">Uncharacterized protein</fullName>
    </submittedName>
</protein>
<dbReference type="AlphaFoldDB" id="A0A438H3D1"/>
<sequence length="113" mass="12777">MPLWPCGLKFLLVDGKKMAFGGTRRNWIKLCLFYKDVMKAMSCLILRAKQGGYTSLQVGDVEEVDGLASLLGCKVGRFPTYHLNLPLGAPHKSSIVWDVVEERHNRRLASWKN</sequence>
<dbReference type="Proteomes" id="UP000288805">
    <property type="component" value="Unassembled WGS sequence"/>
</dbReference>
<proteinExistence type="predicted"/>
<evidence type="ECO:0000313" key="2">
    <source>
        <dbReference type="Proteomes" id="UP000288805"/>
    </source>
</evidence>
<reference evidence="1 2" key="1">
    <citation type="journal article" date="2018" name="PLoS Genet.">
        <title>Population sequencing reveals clonal diversity and ancestral inbreeding in the grapevine cultivar Chardonnay.</title>
        <authorList>
            <person name="Roach M.J."/>
            <person name="Johnson D.L."/>
            <person name="Bohlmann J."/>
            <person name="van Vuuren H.J."/>
            <person name="Jones S.J."/>
            <person name="Pretorius I.S."/>
            <person name="Schmidt S.A."/>
            <person name="Borneman A.R."/>
        </authorList>
    </citation>
    <scope>NUCLEOTIDE SEQUENCE [LARGE SCALE GENOMIC DNA]</scope>
    <source>
        <strain evidence="2">cv. Chardonnay</strain>
        <tissue evidence="1">Leaf</tissue>
    </source>
</reference>
<gene>
    <name evidence="1" type="ORF">CK203_050974</name>
</gene>